<keyword evidence="3 6" id="KW-0731">Sigma factor</keyword>
<evidence type="ECO:0000256" key="2">
    <source>
        <dbReference type="ARBA" id="ARBA00023015"/>
    </source>
</evidence>
<dbReference type="SUPFAM" id="SSF88946">
    <property type="entry name" value="Sigma2 domain of RNA polymerase sigma factors"/>
    <property type="match status" value="1"/>
</dbReference>
<dbReference type="InterPro" id="IPR013325">
    <property type="entry name" value="RNA_pol_sigma_r2"/>
</dbReference>
<dbReference type="InterPro" id="IPR039425">
    <property type="entry name" value="RNA_pol_sigma-70-like"/>
</dbReference>
<dbReference type="SUPFAM" id="SSF88659">
    <property type="entry name" value="Sigma3 and sigma4 domains of RNA polymerase sigma factors"/>
    <property type="match status" value="1"/>
</dbReference>
<evidence type="ECO:0000256" key="6">
    <source>
        <dbReference type="RuleBase" id="RU000716"/>
    </source>
</evidence>
<evidence type="ECO:0000256" key="1">
    <source>
        <dbReference type="ARBA" id="ARBA00010641"/>
    </source>
</evidence>
<evidence type="ECO:0000259" key="8">
    <source>
        <dbReference type="Pfam" id="PF04545"/>
    </source>
</evidence>
<dbReference type="PANTHER" id="PTHR43133">
    <property type="entry name" value="RNA POLYMERASE ECF-TYPE SIGMA FACTO"/>
    <property type="match status" value="1"/>
</dbReference>
<dbReference type="InterPro" id="IPR036388">
    <property type="entry name" value="WH-like_DNA-bd_sf"/>
</dbReference>
<dbReference type="PANTHER" id="PTHR43133:SF52">
    <property type="entry name" value="ECF RNA POLYMERASE SIGMA FACTOR SIGL"/>
    <property type="match status" value="1"/>
</dbReference>
<gene>
    <name evidence="9" type="ORF">HNR15_001706</name>
</gene>
<dbReference type="GO" id="GO:0003677">
    <property type="term" value="F:DNA binding"/>
    <property type="evidence" value="ECO:0007669"/>
    <property type="project" value="UniProtKB-KW"/>
</dbReference>
<comment type="similarity">
    <text evidence="1 6">Belongs to the sigma-70 factor family. ECF subfamily.</text>
</comment>
<evidence type="ECO:0000313" key="9">
    <source>
        <dbReference type="EMBL" id="NYJ74743.1"/>
    </source>
</evidence>
<dbReference type="InterPro" id="IPR007627">
    <property type="entry name" value="RNA_pol_sigma70_r2"/>
</dbReference>
<keyword evidence="2 6" id="KW-0805">Transcription regulation</keyword>
<dbReference type="InterPro" id="IPR014284">
    <property type="entry name" value="RNA_pol_sigma-70_dom"/>
</dbReference>
<accession>A0A853DFD9</accession>
<dbReference type="InterPro" id="IPR000838">
    <property type="entry name" value="RNA_pol_sigma70_ECF_CS"/>
</dbReference>
<protein>
    <recommendedName>
        <fullName evidence="6">RNA polymerase sigma factor</fullName>
    </recommendedName>
</protein>
<dbReference type="Gene3D" id="1.10.10.10">
    <property type="entry name" value="Winged helix-like DNA-binding domain superfamily/Winged helix DNA-binding domain"/>
    <property type="match status" value="1"/>
</dbReference>
<evidence type="ECO:0000259" key="7">
    <source>
        <dbReference type="Pfam" id="PF04542"/>
    </source>
</evidence>
<evidence type="ECO:0000256" key="4">
    <source>
        <dbReference type="ARBA" id="ARBA00023125"/>
    </source>
</evidence>
<reference evidence="9 10" key="1">
    <citation type="submission" date="2020-07" db="EMBL/GenBank/DDBJ databases">
        <title>Sequencing the genomes of 1000 actinobacteria strains.</title>
        <authorList>
            <person name="Klenk H.-P."/>
        </authorList>
    </citation>
    <scope>NUCLEOTIDE SEQUENCE [LARGE SCALE GENOMIC DNA]</scope>
    <source>
        <strain evidence="9 10">DSM 29531</strain>
    </source>
</reference>
<evidence type="ECO:0000256" key="3">
    <source>
        <dbReference type="ARBA" id="ARBA00023082"/>
    </source>
</evidence>
<organism evidence="9 10">
    <name type="scientific">Allobranchiibius huperziae</name>
    <dbReference type="NCBI Taxonomy" id="1874116"/>
    <lineage>
        <taxon>Bacteria</taxon>
        <taxon>Bacillati</taxon>
        <taxon>Actinomycetota</taxon>
        <taxon>Actinomycetes</taxon>
        <taxon>Micrococcales</taxon>
        <taxon>Dermacoccaceae</taxon>
        <taxon>Allobranchiibius</taxon>
    </lineage>
</organism>
<keyword evidence="10" id="KW-1185">Reference proteome</keyword>
<dbReference type="EMBL" id="JACCFW010000001">
    <property type="protein sequence ID" value="NYJ74743.1"/>
    <property type="molecule type" value="Genomic_DNA"/>
</dbReference>
<evidence type="ECO:0000313" key="10">
    <source>
        <dbReference type="Proteomes" id="UP000571817"/>
    </source>
</evidence>
<dbReference type="GO" id="GO:0006352">
    <property type="term" value="P:DNA-templated transcription initiation"/>
    <property type="evidence" value="ECO:0007669"/>
    <property type="project" value="InterPro"/>
</dbReference>
<name>A0A853DFD9_9MICO</name>
<comment type="caution">
    <text evidence="9">The sequence shown here is derived from an EMBL/GenBank/DDBJ whole genome shotgun (WGS) entry which is preliminary data.</text>
</comment>
<dbReference type="InterPro" id="IPR007630">
    <property type="entry name" value="RNA_pol_sigma70_r4"/>
</dbReference>
<keyword evidence="4 6" id="KW-0238">DNA-binding</keyword>
<dbReference type="InterPro" id="IPR013324">
    <property type="entry name" value="RNA_pol_sigma_r3/r4-like"/>
</dbReference>
<dbReference type="NCBIfam" id="NF007227">
    <property type="entry name" value="PRK09645.1"/>
    <property type="match status" value="1"/>
</dbReference>
<keyword evidence="5 6" id="KW-0804">Transcription</keyword>
<evidence type="ECO:0000256" key="5">
    <source>
        <dbReference type="ARBA" id="ARBA00023163"/>
    </source>
</evidence>
<sequence>MQAKERTDLRALYDRHATALFGFALHLSGGDRGRAEDIVQETLVRAWQHLPGQPAVRQDIRPWLFTVARRIAIDQHRRAEARPTEVSGAGADRVLMGTPDDTDLEAGLDRIVILDALAALSVEHREVLMQTYYVGHTVAEAARVLQIPVGTVKSRAFYALKALRLALMERGMTP</sequence>
<dbReference type="AlphaFoldDB" id="A0A853DFD9"/>
<proteinExistence type="inferred from homology"/>
<dbReference type="Pfam" id="PF04545">
    <property type="entry name" value="Sigma70_r4"/>
    <property type="match status" value="1"/>
</dbReference>
<dbReference type="GO" id="GO:0016987">
    <property type="term" value="F:sigma factor activity"/>
    <property type="evidence" value="ECO:0007669"/>
    <property type="project" value="UniProtKB-KW"/>
</dbReference>
<dbReference type="CDD" id="cd06171">
    <property type="entry name" value="Sigma70_r4"/>
    <property type="match status" value="1"/>
</dbReference>
<dbReference type="Gene3D" id="1.10.1740.10">
    <property type="match status" value="1"/>
</dbReference>
<dbReference type="NCBIfam" id="TIGR02937">
    <property type="entry name" value="sigma70-ECF"/>
    <property type="match status" value="1"/>
</dbReference>
<dbReference type="Pfam" id="PF04542">
    <property type="entry name" value="Sigma70_r2"/>
    <property type="match status" value="1"/>
</dbReference>
<dbReference type="PROSITE" id="PS01063">
    <property type="entry name" value="SIGMA70_ECF"/>
    <property type="match status" value="1"/>
</dbReference>
<feature type="domain" description="RNA polymerase sigma-70 region 2" evidence="7">
    <location>
        <begin position="12"/>
        <end position="80"/>
    </location>
</feature>
<dbReference type="Proteomes" id="UP000571817">
    <property type="component" value="Unassembled WGS sequence"/>
</dbReference>
<feature type="domain" description="RNA polymerase sigma-70 region 4" evidence="8">
    <location>
        <begin position="116"/>
        <end position="164"/>
    </location>
</feature>